<evidence type="ECO:0000313" key="1">
    <source>
        <dbReference type="EMBL" id="PJR16802.1"/>
    </source>
</evidence>
<dbReference type="Proteomes" id="UP000231987">
    <property type="component" value="Unassembled WGS sequence"/>
</dbReference>
<sequence length="145" mass="16007">MTSIQKLAGHRFMQADYSIGRFAATVPAETTLEDVTHPEYFGNHLNSLRVGATISVLSDDHKLDCDLRVLSVTKTSAKVRVLRVFDEKAAPKVKDAEISAPVISHGGPVHKWRFIHNGEVIQHGFESKDAAERAAAKYIELLKGE</sequence>
<dbReference type="AlphaFoldDB" id="A0A2J0Z8G1"/>
<accession>A0A2J0Z8G1</accession>
<protein>
    <submittedName>
        <fullName evidence="1">Uncharacterized protein</fullName>
    </submittedName>
</protein>
<dbReference type="RefSeq" id="WP_100669411.1">
    <property type="nucleotide sequence ID" value="NZ_NJGD01000001.1"/>
</dbReference>
<proteinExistence type="predicted"/>
<name>A0A2J0Z8G1_RHIML</name>
<organism evidence="1 2">
    <name type="scientific">Rhizobium meliloti</name>
    <name type="common">Ensifer meliloti</name>
    <name type="synonym">Sinorhizobium meliloti</name>
    <dbReference type="NCBI Taxonomy" id="382"/>
    <lineage>
        <taxon>Bacteria</taxon>
        <taxon>Pseudomonadati</taxon>
        <taxon>Pseudomonadota</taxon>
        <taxon>Alphaproteobacteria</taxon>
        <taxon>Hyphomicrobiales</taxon>
        <taxon>Rhizobiaceae</taxon>
        <taxon>Sinorhizobium/Ensifer group</taxon>
        <taxon>Sinorhizobium</taxon>
    </lineage>
</organism>
<gene>
    <name evidence="1" type="ORF">CEJ86_00920</name>
</gene>
<comment type="caution">
    <text evidence="1">The sequence shown here is derived from an EMBL/GenBank/DDBJ whole genome shotgun (WGS) entry which is preliminary data.</text>
</comment>
<reference evidence="1 2" key="1">
    <citation type="submission" date="2017-06" db="EMBL/GenBank/DDBJ databases">
        <title>Ensifer strains isolated from leguminous trees and herbs display diverse denitrification phenotypes with some acting as strong N2O sinks.</title>
        <authorList>
            <person name="Woliy K."/>
            <person name="Mania D."/>
            <person name="Bakken L.R."/>
            <person name="Frostegard A."/>
        </authorList>
    </citation>
    <scope>NUCLEOTIDE SEQUENCE [LARGE SCALE GENOMIC DNA]</scope>
    <source>
        <strain evidence="1 2">AC50a</strain>
    </source>
</reference>
<evidence type="ECO:0000313" key="2">
    <source>
        <dbReference type="Proteomes" id="UP000231987"/>
    </source>
</evidence>
<dbReference type="EMBL" id="NJGD01000001">
    <property type="protein sequence ID" value="PJR16802.1"/>
    <property type="molecule type" value="Genomic_DNA"/>
</dbReference>